<dbReference type="EMBL" id="ACKZ01000020">
    <property type="protein sequence ID" value="EEW37067.1"/>
    <property type="molecule type" value="Genomic_DNA"/>
</dbReference>
<comment type="caution">
    <text evidence="1">The sequence shown here is derived from an EMBL/GenBank/DDBJ whole genome shotgun (WGS) entry which is preliminary data.</text>
</comment>
<evidence type="ECO:0000313" key="1">
    <source>
        <dbReference type="EMBL" id="EEW37067.1"/>
    </source>
</evidence>
<accession>C8NH90</accession>
<dbReference type="HOGENOM" id="CLU_2025478_0_0_9"/>
<evidence type="ECO:0000313" key="2">
    <source>
        <dbReference type="Proteomes" id="UP000005926"/>
    </source>
</evidence>
<proteinExistence type="predicted"/>
<dbReference type="AlphaFoldDB" id="C8NH90"/>
<protein>
    <submittedName>
        <fullName evidence="1">Uncharacterized protein</fullName>
    </submittedName>
</protein>
<sequence>MKVCKINFDNGGIRYYNRKCLEKECHIYTFHELCEWVWAFHLPMDQIIKKVIFKEMLVPILESYIDQIDQELKEMNCLTELYLIELCGIPISYTFIQTMIIRYFELLGYKSELLRFRVNRMHQ</sequence>
<gene>
    <name evidence="1" type="ORF">HMPREF0444_1285</name>
</gene>
<reference evidence="1 2" key="1">
    <citation type="submission" date="2009-08" db="EMBL/GenBank/DDBJ databases">
        <authorList>
            <person name="Muzny D."/>
            <person name="Qin X."/>
            <person name="Deng J."/>
            <person name="Jiang H."/>
            <person name="Liu Y."/>
            <person name="Qu J."/>
            <person name="Song X.-Z."/>
            <person name="Zhang L."/>
            <person name="Thornton R."/>
            <person name="Coyle M."/>
            <person name="Francisco L."/>
            <person name="Jackson L."/>
            <person name="Javaid M."/>
            <person name="Korchina V."/>
            <person name="Kovar C."/>
            <person name="Mata R."/>
            <person name="Mathew T."/>
            <person name="Ngo R."/>
            <person name="Nguyen L."/>
            <person name="Nguyen N."/>
            <person name="Okwuonu G."/>
            <person name="Ongeri F."/>
            <person name="Pham C."/>
            <person name="Simmons D."/>
            <person name="Wilczek-Boney K."/>
            <person name="Hale W."/>
            <person name="Jakkamsetti A."/>
            <person name="Pham P."/>
            <person name="Ruth R."/>
            <person name="San Lucas F."/>
            <person name="Warren J."/>
            <person name="Zhang J."/>
            <person name="Zhao Z."/>
            <person name="Zhou C."/>
            <person name="Zhu D."/>
            <person name="Lee S."/>
            <person name="Bess C."/>
            <person name="Blankenburg K."/>
            <person name="Forbes L."/>
            <person name="Fu Q."/>
            <person name="Gubbala S."/>
            <person name="Hirani K."/>
            <person name="Jayaseelan J.C."/>
            <person name="Lara F."/>
            <person name="Munidasa M."/>
            <person name="Palculict T."/>
            <person name="Patil S."/>
            <person name="Pu L.-L."/>
            <person name="Saada N."/>
            <person name="Tang L."/>
            <person name="Weissenberger G."/>
            <person name="Zhu Y."/>
            <person name="Hemphill L."/>
            <person name="Shang Y."/>
            <person name="Youmans B."/>
            <person name="Ayvaz T."/>
            <person name="Ross M."/>
            <person name="Santibanez J."/>
            <person name="Aqrawi P."/>
            <person name="Gross S."/>
            <person name="Joshi V."/>
            <person name="Fowler G."/>
            <person name="Nazareth L."/>
            <person name="Reid J."/>
            <person name="Worley K."/>
            <person name="Petrosino J."/>
            <person name="Highlander S."/>
            <person name="Gibbs R."/>
        </authorList>
    </citation>
    <scope>NUCLEOTIDE SEQUENCE [LARGE SCALE GENOMIC DNA]</scope>
    <source>
        <strain evidence="1 2">ATCC 49175</strain>
    </source>
</reference>
<dbReference type="Proteomes" id="UP000005926">
    <property type="component" value="Unassembled WGS sequence"/>
</dbReference>
<keyword evidence="2" id="KW-1185">Reference proteome</keyword>
<dbReference type="STRING" id="638301.HMPREF0444_1285"/>
<dbReference type="eggNOG" id="ENOG502ZD81">
    <property type="taxonomic scope" value="Bacteria"/>
</dbReference>
<name>C8NH90_9LACT</name>
<organism evidence="1 2">
    <name type="scientific">Granulicatella adiacens ATCC 49175</name>
    <dbReference type="NCBI Taxonomy" id="638301"/>
    <lineage>
        <taxon>Bacteria</taxon>
        <taxon>Bacillati</taxon>
        <taxon>Bacillota</taxon>
        <taxon>Bacilli</taxon>
        <taxon>Lactobacillales</taxon>
        <taxon>Carnobacteriaceae</taxon>
        <taxon>Granulicatella</taxon>
    </lineage>
</organism>
<dbReference type="GeneID" id="78412033"/>
<dbReference type="RefSeq" id="WP_005607594.1">
    <property type="nucleotide sequence ID" value="NZ_CP102283.1"/>
</dbReference>